<evidence type="ECO:0000313" key="17">
    <source>
        <dbReference type="Proteomes" id="UP000515152"/>
    </source>
</evidence>
<feature type="chain" id="PRO_5027635979" evidence="15">
    <location>
        <begin position="30"/>
        <end position="958"/>
    </location>
</feature>
<dbReference type="RefSeq" id="XP_031427725.1">
    <property type="nucleotide sequence ID" value="XM_031571865.2"/>
</dbReference>
<organism evidence="17 18">
    <name type="scientific">Clupea harengus</name>
    <name type="common">Atlantic herring</name>
    <dbReference type="NCBI Taxonomy" id="7950"/>
    <lineage>
        <taxon>Eukaryota</taxon>
        <taxon>Metazoa</taxon>
        <taxon>Chordata</taxon>
        <taxon>Craniata</taxon>
        <taxon>Vertebrata</taxon>
        <taxon>Euteleostomi</taxon>
        <taxon>Actinopterygii</taxon>
        <taxon>Neopterygii</taxon>
        <taxon>Teleostei</taxon>
        <taxon>Clupei</taxon>
        <taxon>Clupeiformes</taxon>
        <taxon>Clupeoidei</taxon>
        <taxon>Clupeidae</taxon>
        <taxon>Clupea</taxon>
    </lineage>
</organism>
<dbReference type="FunFam" id="2.60.40.60:FF:000001">
    <property type="entry name" value="Protocadherin alpha 2"/>
    <property type="match status" value="1"/>
</dbReference>
<evidence type="ECO:0000256" key="4">
    <source>
        <dbReference type="ARBA" id="ARBA00022692"/>
    </source>
</evidence>
<evidence type="ECO:0000256" key="8">
    <source>
        <dbReference type="ARBA" id="ARBA00022889"/>
    </source>
</evidence>
<evidence type="ECO:0000256" key="10">
    <source>
        <dbReference type="ARBA" id="ARBA00023136"/>
    </source>
</evidence>
<dbReference type="InterPro" id="IPR031904">
    <property type="entry name" value="Cadherin_CBD"/>
</dbReference>
<feature type="domain" description="Cadherin" evidence="16">
    <location>
        <begin position="242"/>
        <end position="346"/>
    </location>
</feature>
<dbReference type="GeneID" id="105905983"/>
<dbReference type="GO" id="GO:0007156">
    <property type="term" value="P:homophilic cell adhesion via plasma membrane adhesion molecules"/>
    <property type="evidence" value="ECO:0007669"/>
    <property type="project" value="InterPro"/>
</dbReference>
<feature type="transmembrane region" description="Helical" evidence="14">
    <location>
        <begin position="687"/>
        <end position="709"/>
    </location>
</feature>
<dbReference type="PRINTS" id="PR00205">
    <property type="entry name" value="CADHERIN"/>
</dbReference>
<dbReference type="GO" id="GO:0005509">
    <property type="term" value="F:calcium ion binding"/>
    <property type="evidence" value="ECO:0007669"/>
    <property type="project" value="UniProtKB-UniRule"/>
</dbReference>
<feature type="signal peptide" evidence="15">
    <location>
        <begin position="1"/>
        <end position="29"/>
    </location>
</feature>
<feature type="compositionally biased region" description="Basic residues" evidence="13">
    <location>
        <begin position="948"/>
        <end position="958"/>
    </location>
</feature>
<evidence type="ECO:0000313" key="18">
    <source>
        <dbReference type="RefSeq" id="XP_031427725.1"/>
    </source>
</evidence>
<dbReference type="InterPro" id="IPR032455">
    <property type="entry name" value="Cadherin_C"/>
</dbReference>
<dbReference type="Pfam" id="PF15974">
    <property type="entry name" value="Cadherin_tail"/>
    <property type="match status" value="1"/>
</dbReference>
<keyword evidence="4 14" id="KW-0812">Transmembrane</keyword>
<dbReference type="FunFam" id="2.60.40.60:FF:000018">
    <property type="entry name" value="Protocadherin gamma c3"/>
    <property type="match status" value="1"/>
</dbReference>
<keyword evidence="5 15" id="KW-0732">Signal</keyword>
<dbReference type="Proteomes" id="UP000515152">
    <property type="component" value="Chromosome 8"/>
</dbReference>
<evidence type="ECO:0000256" key="6">
    <source>
        <dbReference type="ARBA" id="ARBA00022737"/>
    </source>
</evidence>
<dbReference type="CDD" id="cd11304">
    <property type="entry name" value="Cadherin_repeat"/>
    <property type="match status" value="6"/>
</dbReference>
<feature type="domain" description="Cadherin" evidence="16">
    <location>
        <begin position="347"/>
        <end position="451"/>
    </location>
</feature>
<dbReference type="FunFam" id="2.60.40.60:FF:000006">
    <property type="entry name" value="Protocadherin alpha 2"/>
    <property type="match status" value="1"/>
</dbReference>
<dbReference type="FunFam" id="2.60.40.60:FF:000004">
    <property type="entry name" value="Protocadherin 1 gamma 2"/>
    <property type="match status" value="1"/>
</dbReference>
<dbReference type="AlphaFoldDB" id="A0A6P8FWF9"/>
<keyword evidence="10 14" id="KW-0472">Membrane</keyword>
<feature type="domain" description="Cadherin" evidence="16">
    <location>
        <begin position="133"/>
        <end position="241"/>
    </location>
</feature>
<name>A0A6P8FWF9_CLUHA</name>
<dbReference type="FunFam" id="2.60.40.60:FF:000129">
    <property type="entry name" value="protocadherin alpha-C2 isoform X1"/>
    <property type="match status" value="1"/>
</dbReference>
<protein>
    <submittedName>
        <fullName evidence="18">Protocadherin beta-15-like isoform X14</fullName>
    </submittedName>
</protein>
<dbReference type="Pfam" id="PF08266">
    <property type="entry name" value="Cadherin_2"/>
    <property type="match status" value="1"/>
</dbReference>
<evidence type="ECO:0000256" key="5">
    <source>
        <dbReference type="ARBA" id="ARBA00022729"/>
    </source>
</evidence>
<evidence type="ECO:0000256" key="7">
    <source>
        <dbReference type="ARBA" id="ARBA00022837"/>
    </source>
</evidence>
<feature type="region of interest" description="Disordered" evidence="13">
    <location>
        <begin position="812"/>
        <end position="832"/>
    </location>
</feature>
<comment type="function">
    <text evidence="1">Potential calcium-dependent cell-adhesion protein. May be involved in the establishment and maintenance of specific neuronal connections in the brain.</text>
</comment>
<dbReference type="Pfam" id="PF00028">
    <property type="entry name" value="Cadherin"/>
    <property type="match status" value="5"/>
</dbReference>
<dbReference type="InterPro" id="IPR002126">
    <property type="entry name" value="Cadherin-like_dom"/>
</dbReference>
<dbReference type="Gene3D" id="2.60.40.60">
    <property type="entry name" value="Cadherins"/>
    <property type="match status" value="6"/>
</dbReference>
<feature type="domain" description="Cadherin" evidence="16">
    <location>
        <begin position="576"/>
        <end position="672"/>
    </location>
</feature>
<dbReference type="GO" id="GO:0009653">
    <property type="term" value="P:anatomical structure morphogenesis"/>
    <property type="evidence" value="ECO:0007669"/>
    <property type="project" value="UniProtKB-ARBA"/>
</dbReference>
<dbReference type="OrthoDB" id="6252479at2759"/>
<evidence type="ECO:0000256" key="14">
    <source>
        <dbReference type="SAM" id="Phobius"/>
    </source>
</evidence>
<dbReference type="Pfam" id="PF16492">
    <property type="entry name" value="Cadherin_C_2"/>
    <property type="match status" value="1"/>
</dbReference>
<proteinExistence type="predicted"/>
<sequence length="958" mass="104764">MMKKSEVIFYFRALFLIACIAVSVRTCNGDLSYSVPEEMKKGTAFGNIAKDLGLGIKGLSDRKARIDMEGNGKRFCDLQGGELVTAERIDREKLCGSKPSCSLNYELVLENPLELHRITLQIEDINDNPPRFPKSEIKLEIRESAVKGARFPLDEAHDSDVGRNGIQSYSLEKNDYFSLAVNSNSNGLKYSELVLDKELDREQQQEVTLLLTSSDGGSPQRSGTAVIRVIVLDANDNLPVFSETIYKISLPENSPLGTVVVIVTATDADEGANGEVTYEFSHISDEAVRLFSIDEVTGEINVIGTIDYEDKYEYELWVKAKDGAGLASNAKIDIGITDVNDNAPVISIKSLNAPIPENVAPGTEIGIINVQDKDTGGNKQIRCSIQQNVPFKLNPSIKNYYTLVTTAELDRELVGDYNVTITATDEGSPPLSSSKMIHLSVSDINDNPPVFEEQSYGAYVTENNKPGSSVCSVTARDPDWRQNGTVFYSLLPSEVNGVPVSSYLSINGDTGVIHAVRPFDYEQFRSFKVQVVARDNGSPPLSSNVTVSVFITDENDNSPQILYPTPEGNSFMTEMVPKAALSGSLVSKVIAVDADSGQNAWLSYQIVKSTDPGLFTIGLHSGEIRAQRDISESDSMKQNLVISVKDNGQPSLSTTCAVYLLISDNLAEVPELKDMSYEESNSKLTSYLIIALVSVSTFFLTFIILIIAVRLCHRRKPRLLFDGAVAIPSAYLPPNYADVDGTGTLRSTYNYDAYMTTGSRTSDFKFVTSYNDNTLPLPSGTTLKRSPVDNSDCLNFTSLDFIENGSKCSTLQKPPNDWRLQPNQRPGPSGQHRFHTIQQRWTPYEKSRAGPLPEGAGVVAGTGPWPNPPTEAEQLHVLMAGANVSEATATMGPRYNAQYVPDYRQNVYIPGSTATLTANPQQPPQQALPPPQVMPPTEAPKAAQTPASKKKSTKKDKK</sequence>
<keyword evidence="8" id="KW-0130">Cell adhesion</keyword>
<evidence type="ECO:0000259" key="16">
    <source>
        <dbReference type="PROSITE" id="PS50268"/>
    </source>
</evidence>
<evidence type="ECO:0000256" key="15">
    <source>
        <dbReference type="SAM" id="SignalP"/>
    </source>
</evidence>
<evidence type="ECO:0000256" key="2">
    <source>
        <dbReference type="ARBA" id="ARBA00004251"/>
    </source>
</evidence>
<feature type="compositionally biased region" description="Pro residues" evidence="13">
    <location>
        <begin position="921"/>
        <end position="938"/>
    </location>
</feature>
<evidence type="ECO:0000256" key="12">
    <source>
        <dbReference type="PROSITE-ProRule" id="PRU00043"/>
    </source>
</evidence>
<dbReference type="InterPro" id="IPR015919">
    <property type="entry name" value="Cadherin-like_sf"/>
</dbReference>
<dbReference type="InterPro" id="IPR020894">
    <property type="entry name" value="Cadherin_CS"/>
</dbReference>
<dbReference type="PROSITE" id="PS50268">
    <property type="entry name" value="CADHERIN_2"/>
    <property type="match status" value="6"/>
</dbReference>
<keyword evidence="6" id="KW-0677">Repeat</keyword>
<keyword evidence="3" id="KW-1003">Cell membrane</keyword>
<gene>
    <name evidence="18" type="primary">LOC105905983</name>
</gene>
<keyword evidence="7 12" id="KW-0106">Calcium</keyword>
<dbReference type="PROSITE" id="PS00232">
    <property type="entry name" value="CADHERIN_1"/>
    <property type="match status" value="3"/>
</dbReference>
<feature type="domain" description="Cadherin" evidence="16">
    <location>
        <begin position="65"/>
        <end position="132"/>
    </location>
</feature>
<evidence type="ECO:0000256" key="3">
    <source>
        <dbReference type="ARBA" id="ARBA00022475"/>
    </source>
</evidence>
<evidence type="ECO:0000256" key="1">
    <source>
        <dbReference type="ARBA" id="ARBA00003436"/>
    </source>
</evidence>
<feature type="region of interest" description="Disordered" evidence="13">
    <location>
        <begin position="913"/>
        <end position="958"/>
    </location>
</feature>
<dbReference type="PANTHER" id="PTHR24028:SF114">
    <property type="entry name" value="PCDH2G3 PROTEIN-RELATED"/>
    <property type="match status" value="1"/>
</dbReference>
<evidence type="ECO:0000256" key="9">
    <source>
        <dbReference type="ARBA" id="ARBA00022989"/>
    </source>
</evidence>
<evidence type="ECO:0000256" key="13">
    <source>
        <dbReference type="SAM" id="MobiDB-lite"/>
    </source>
</evidence>
<keyword evidence="17" id="KW-1185">Reference proteome</keyword>
<dbReference type="FunFam" id="2.60.40.60:FF:000002">
    <property type="entry name" value="Protocadherin alpha 2"/>
    <property type="match status" value="1"/>
</dbReference>
<keyword evidence="9 14" id="KW-1133">Transmembrane helix</keyword>
<keyword evidence="11" id="KW-0325">Glycoprotein</keyword>
<feature type="domain" description="Cadherin" evidence="16">
    <location>
        <begin position="452"/>
        <end position="561"/>
    </location>
</feature>
<comment type="subcellular location">
    <subcellularLocation>
        <location evidence="2">Cell membrane</location>
        <topology evidence="2">Single-pass type I membrane protein</topology>
    </subcellularLocation>
</comment>
<accession>A0A6P8FWF9</accession>
<dbReference type="SUPFAM" id="SSF49313">
    <property type="entry name" value="Cadherin-like"/>
    <property type="match status" value="5"/>
</dbReference>
<dbReference type="InterPro" id="IPR013164">
    <property type="entry name" value="Cadherin_N"/>
</dbReference>
<dbReference type="SMART" id="SM00112">
    <property type="entry name" value="CA"/>
    <property type="match status" value="6"/>
</dbReference>
<dbReference type="InterPro" id="IPR050174">
    <property type="entry name" value="Protocadherin/Cadherin-CA"/>
</dbReference>
<dbReference type="GO" id="GO:0005886">
    <property type="term" value="C:plasma membrane"/>
    <property type="evidence" value="ECO:0007669"/>
    <property type="project" value="UniProtKB-SubCell"/>
</dbReference>
<evidence type="ECO:0000256" key="11">
    <source>
        <dbReference type="ARBA" id="ARBA00023180"/>
    </source>
</evidence>
<reference evidence="18" key="1">
    <citation type="submission" date="2025-08" db="UniProtKB">
        <authorList>
            <consortium name="RefSeq"/>
        </authorList>
    </citation>
    <scope>IDENTIFICATION</scope>
</reference>
<dbReference type="PANTHER" id="PTHR24028">
    <property type="entry name" value="CADHERIN-87A"/>
    <property type="match status" value="1"/>
</dbReference>